<evidence type="ECO:0000256" key="4">
    <source>
        <dbReference type="RuleBase" id="RU003470"/>
    </source>
</evidence>
<reference evidence="5 6" key="1">
    <citation type="submission" date="2018-07" db="EMBL/GenBank/DDBJ databases">
        <title>A high quality draft genome assembly of the barn swallow (H. rustica rustica).</title>
        <authorList>
            <person name="Formenti G."/>
            <person name="Chiara M."/>
            <person name="Poveda L."/>
            <person name="Francoijs K.-J."/>
            <person name="Bonisoli-Alquati A."/>
            <person name="Canova L."/>
            <person name="Gianfranceschi L."/>
            <person name="Horner D.S."/>
            <person name="Saino N."/>
        </authorList>
    </citation>
    <scope>NUCLEOTIDE SEQUENCE [LARGE SCALE GENOMIC DNA]</scope>
    <source>
        <strain evidence="5">Chelidonia</strain>
        <tissue evidence="5">Blood</tissue>
    </source>
</reference>
<dbReference type="EC" id="3.1.1.96" evidence="4"/>
<comment type="catalytic activity">
    <reaction evidence="3">
        <text>a D-aminoacyl-tRNA + H2O = a tRNA + a D-alpha-amino acid + H(+)</text>
        <dbReference type="Rhea" id="RHEA:13953"/>
        <dbReference type="Rhea" id="RHEA-COMP:10123"/>
        <dbReference type="Rhea" id="RHEA-COMP:10124"/>
        <dbReference type="ChEBI" id="CHEBI:15377"/>
        <dbReference type="ChEBI" id="CHEBI:15378"/>
        <dbReference type="ChEBI" id="CHEBI:59871"/>
        <dbReference type="ChEBI" id="CHEBI:78442"/>
        <dbReference type="ChEBI" id="CHEBI:79333"/>
        <dbReference type="EC" id="3.1.1.96"/>
    </reaction>
</comment>
<dbReference type="GO" id="GO:0000049">
    <property type="term" value="F:tRNA binding"/>
    <property type="evidence" value="ECO:0007669"/>
    <property type="project" value="UniProtKB-KW"/>
</dbReference>
<evidence type="ECO:0000313" key="6">
    <source>
        <dbReference type="Proteomes" id="UP000269221"/>
    </source>
</evidence>
<keyword evidence="6" id="KW-1185">Reference proteome</keyword>
<dbReference type="CDD" id="cd00563">
    <property type="entry name" value="Dtyr_deacylase"/>
    <property type="match status" value="1"/>
</dbReference>
<dbReference type="Pfam" id="PF02580">
    <property type="entry name" value="Tyr_Deacylase"/>
    <property type="match status" value="1"/>
</dbReference>
<dbReference type="PANTHER" id="PTHR10472">
    <property type="entry name" value="D-TYROSYL-TRNA TYR DEACYLASE"/>
    <property type="match status" value="1"/>
</dbReference>
<dbReference type="AlphaFoldDB" id="A0A3M0J044"/>
<dbReference type="OrthoDB" id="275783at2759"/>
<organism evidence="5 6">
    <name type="scientific">Hirundo rustica rustica</name>
    <dbReference type="NCBI Taxonomy" id="333673"/>
    <lineage>
        <taxon>Eukaryota</taxon>
        <taxon>Metazoa</taxon>
        <taxon>Chordata</taxon>
        <taxon>Craniata</taxon>
        <taxon>Vertebrata</taxon>
        <taxon>Euteleostomi</taxon>
        <taxon>Archelosauria</taxon>
        <taxon>Archosauria</taxon>
        <taxon>Dinosauria</taxon>
        <taxon>Saurischia</taxon>
        <taxon>Theropoda</taxon>
        <taxon>Coelurosauria</taxon>
        <taxon>Aves</taxon>
        <taxon>Neognathae</taxon>
        <taxon>Neoaves</taxon>
        <taxon>Telluraves</taxon>
        <taxon>Australaves</taxon>
        <taxon>Passeriformes</taxon>
        <taxon>Sylvioidea</taxon>
        <taxon>Hirundinidae</taxon>
        <taxon>Hirundo</taxon>
    </lineage>
</organism>
<name>A0A3M0J044_HIRRU</name>
<comment type="subcellular location">
    <subcellularLocation>
        <location evidence="4">Cytoplasm</location>
    </subcellularLocation>
</comment>
<keyword evidence="4" id="KW-0694">RNA-binding</keyword>
<evidence type="ECO:0000256" key="1">
    <source>
        <dbReference type="ARBA" id="ARBA00009673"/>
    </source>
</evidence>
<evidence type="ECO:0000313" key="5">
    <source>
        <dbReference type="EMBL" id="RMB93650.1"/>
    </source>
</evidence>
<protein>
    <recommendedName>
        <fullName evidence="4">D-aminoacyl-tRNA deacylase</fullName>
        <ecNumber evidence="4">3.1.1.96</ecNumber>
    </recommendedName>
</protein>
<sequence>MKAIVQRVAQASVTVGGEQISSIGRGLCVLLGISLEDTQRELEHMVRKILNLRVFEDESGKHWSKSVMDKQYEVLCVSQFTLQCILKGNKPDYHMAMPTEQAESFYNNFLEQLRKAYKPELIKDGKFGAYMQVHIQNDGPVTIELESPAATFDPKQFKAACFTHLTAPSWWPQRYLGDVDQCQMKYDAPGISQGELDVRLGEAVLLLMWVLLLVILQCAPARQKDFAYQCQDFETLEHVQRRTTKLVKDLESKSYEERLRELGVFSLEKKRLRGDLLTLYRSLEGGYSQVWPDLFFQTTRTRGQDAPGEAEFKHQEEFLHGKGCLALEWGAQRDGGVTIPGSVQ</sequence>
<accession>A0A3M0J044</accession>
<evidence type="ECO:0000256" key="3">
    <source>
        <dbReference type="ARBA" id="ARBA00048018"/>
    </source>
</evidence>
<comment type="similarity">
    <text evidence="1 4">Belongs to the DTD family.</text>
</comment>
<dbReference type="STRING" id="333673.A0A3M0J044"/>
<keyword evidence="4" id="KW-0963">Cytoplasm</keyword>
<dbReference type="Gene3D" id="3.50.80.10">
    <property type="entry name" value="D-tyrosyl-tRNA(Tyr) deacylase"/>
    <property type="match status" value="1"/>
</dbReference>
<dbReference type="Proteomes" id="UP000269221">
    <property type="component" value="Unassembled WGS sequence"/>
</dbReference>
<dbReference type="InterPro" id="IPR003732">
    <property type="entry name" value="Daa-tRNA_deacyls_DTD"/>
</dbReference>
<keyword evidence="4" id="KW-0820">tRNA-binding</keyword>
<comment type="catalytic activity">
    <reaction evidence="2">
        <text>glycyl-tRNA(Ala) + H2O = tRNA(Ala) + glycine + H(+)</text>
        <dbReference type="Rhea" id="RHEA:53744"/>
        <dbReference type="Rhea" id="RHEA-COMP:9657"/>
        <dbReference type="Rhea" id="RHEA-COMP:13640"/>
        <dbReference type="ChEBI" id="CHEBI:15377"/>
        <dbReference type="ChEBI" id="CHEBI:15378"/>
        <dbReference type="ChEBI" id="CHEBI:57305"/>
        <dbReference type="ChEBI" id="CHEBI:78442"/>
        <dbReference type="ChEBI" id="CHEBI:78522"/>
        <dbReference type="EC" id="3.1.1.96"/>
    </reaction>
</comment>
<dbReference type="EMBL" id="QRBI01000208">
    <property type="protein sequence ID" value="RMB93650.1"/>
    <property type="molecule type" value="Genomic_DNA"/>
</dbReference>
<keyword evidence="4" id="KW-0378">Hydrolase</keyword>
<dbReference type="GO" id="GO:0005737">
    <property type="term" value="C:cytoplasm"/>
    <property type="evidence" value="ECO:0007669"/>
    <property type="project" value="UniProtKB-SubCell"/>
</dbReference>
<comment type="caution">
    <text evidence="5">The sequence shown here is derived from an EMBL/GenBank/DDBJ whole genome shotgun (WGS) entry which is preliminary data.</text>
</comment>
<dbReference type="InterPro" id="IPR023509">
    <property type="entry name" value="DTD-like_sf"/>
</dbReference>
<dbReference type="GO" id="GO:0106026">
    <property type="term" value="F:Gly-tRNA(Ala) deacylase activity"/>
    <property type="evidence" value="ECO:0007669"/>
    <property type="project" value="RHEA"/>
</dbReference>
<evidence type="ECO:0000256" key="2">
    <source>
        <dbReference type="ARBA" id="ARBA00047676"/>
    </source>
</evidence>
<dbReference type="FunFam" id="3.50.80.10:FF:000001">
    <property type="entry name" value="D-aminoacyl-tRNA deacylase"/>
    <property type="match status" value="1"/>
</dbReference>
<dbReference type="SUPFAM" id="SSF69500">
    <property type="entry name" value="DTD-like"/>
    <property type="match status" value="1"/>
</dbReference>
<dbReference type="HAMAP" id="MF_00518">
    <property type="entry name" value="Deacylase_Dtd"/>
    <property type="match status" value="1"/>
</dbReference>
<dbReference type="PANTHER" id="PTHR10472:SF5">
    <property type="entry name" value="D-AMINOACYL-TRNA DEACYLASE 1"/>
    <property type="match status" value="1"/>
</dbReference>
<proteinExistence type="inferred from homology"/>
<dbReference type="GO" id="GO:0051500">
    <property type="term" value="F:D-tyrosyl-tRNA(Tyr) deacylase activity"/>
    <property type="evidence" value="ECO:0007669"/>
    <property type="project" value="TreeGrafter"/>
</dbReference>
<gene>
    <name evidence="5" type="ORF">DUI87_29877</name>
</gene>
<dbReference type="NCBIfam" id="TIGR00256">
    <property type="entry name" value="D-aminoacyl-tRNA deacylase"/>
    <property type="match status" value="1"/>
</dbReference>